<dbReference type="RefSeq" id="WP_091839731.1">
    <property type="nucleotide sequence ID" value="NZ_FPAA01000019.1"/>
</dbReference>
<name>A0A1I6UQN7_9BACL</name>
<proteinExistence type="predicted"/>
<evidence type="ECO:0000313" key="2">
    <source>
        <dbReference type="Proteomes" id="UP000198660"/>
    </source>
</evidence>
<sequence>MGTYFDSIAPYFCANCGEKINFHNKYARQDWMAGASHNCSCGAHFIHLPNEEVPNKQRKELDYYL</sequence>
<accession>A0A1I6UQN7</accession>
<keyword evidence="2" id="KW-1185">Reference proteome</keyword>
<evidence type="ECO:0000313" key="1">
    <source>
        <dbReference type="EMBL" id="SFT03738.1"/>
    </source>
</evidence>
<gene>
    <name evidence="1" type="ORF">SAMN05444972_11910</name>
</gene>
<dbReference type="AlphaFoldDB" id="A0A1I6UQN7"/>
<dbReference type="EMBL" id="FPAA01000019">
    <property type="protein sequence ID" value="SFT03738.1"/>
    <property type="molecule type" value="Genomic_DNA"/>
</dbReference>
<organism evidence="1 2">
    <name type="scientific">Marininema halotolerans</name>
    <dbReference type="NCBI Taxonomy" id="1155944"/>
    <lineage>
        <taxon>Bacteria</taxon>
        <taxon>Bacillati</taxon>
        <taxon>Bacillota</taxon>
        <taxon>Bacilli</taxon>
        <taxon>Bacillales</taxon>
        <taxon>Thermoactinomycetaceae</taxon>
        <taxon>Marininema</taxon>
    </lineage>
</organism>
<protein>
    <submittedName>
        <fullName evidence="1">Uncharacterized protein</fullName>
    </submittedName>
</protein>
<reference evidence="2" key="1">
    <citation type="submission" date="2016-10" db="EMBL/GenBank/DDBJ databases">
        <authorList>
            <person name="Varghese N."/>
            <person name="Submissions S."/>
        </authorList>
    </citation>
    <scope>NUCLEOTIDE SEQUENCE [LARGE SCALE GENOMIC DNA]</scope>
    <source>
        <strain evidence="2">DSM 45789</strain>
    </source>
</reference>
<dbReference type="Proteomes" id="UP000198660">
    <property type="component" value="Unassembled WGS sequence"/>
</dbReference>